<comment type="caution">
    <text evidence="2">The sequence shown here is derived from an EMBL/GenBank/DDBJ whole genome shotgun (WGS) entry which is preliminary data.</text>
</comment>
<dbReference type="CDD" id="cd10034">
    <property type="entry name" value="UDG_BdiUng_like"/>
    <property type="match status" value="1"/>
</dbReference>
<dbReference type="OrthoDB" id="8203325at2"/>
<reference evidence="2 3" key="1">
    <citation type="submission" date="2019-06" db="EMBL/GenBank/DDBJ databases">
        <title>Sequencing the genomes of 1000 actinobacteria strains.</title>
        <authorList>
            <person name="Klenk H.-P."/>
        </authorList>
    </citation>
    <scope>NUCLEOTIDE SEQUENCE [LARGE SCALE GENOMIC DNA]</scope>
    <source>
        <strain evidence="2 3">DSM 41649</strain>
    </source>
</reference>
<evidence type="ECO:0000313" key="3">
    <source>
        <dbReference type="Proteomes" id="UP000318416"/>
    </source>
</evidence>
<dbReference type="RefSeq" id="WP_145794751.1">
    <property type="nucleotide sequence ID" value="NZ_BAAABR010000047.1"/>
</dbReference>
<dbReference type="InterPro" id="IPR005122">
    <property type="entry name" value="Uracil-DNA_glycosylase-like"/>
</dbReference>
<sequence length="271" mass="29210">MHDFDPGYGREPYAGLVRSYPGAETYPAEDFRTEWGPVFHRGRLDGTARVLVIGQDPAAHEAVARRILVGAAGRRFQGFLAKLGIDRSYVMVNTYLYSVYGQHGGVAHSHDPVIAAYRHAWLDALTTDNQVEAVIALGSLADLAWHAWRATPAGTGYAGAYRHLLHPTYPDSAAATGADPVKAMARLLGDWNDGLDALHGVITHPDSPRPLVHYGSELTAADLAAIPEADLPPGLPAWMRSDKAWAARQGATPADKRATIVVTVPPDQRPS</sequence>
<gene>
    <name evidence="2" type="ORF">FB465_5570</name>
</gene>
<name>A0A561EXW5_9ACTN</name>
<evidence type="ECO:0000313" key="2">
    <source>
        <dbReference type="EMBL" id="TWE20417.1"/>
    </source>
</evidence>
<accession>A0A561EXW5</accession>
<protein>
    <submittedName>
        <fullName evidence="2">Uracil DNA glycosylase superfamily protein</fullName>
    </submittedName>
</protein>
<dbReference type="Pfam" id="PF03167">
    <property type="entry name" value="UDG"/>
    <property type="match status" value="1"/>
</dbReference>
<dbReference type="InterPro" id="IPR036895">
    <property type="entry name" value="Uracil-DNA_glycosylase-like_sf"/>
</dbReference>
<keyword evidence="3" id="KW-1185">Reference proteome</keyword>
<dbReference type="AlphaFoldDB" id="A0A561EXW5"/>
<dbReference type="Proteomes" id="UP000318416">
    <property type="component" value="Unassembled WGS sequence"/>
</dbReference>
<proteinExistence type="predicted"/>
<organism evidence="2 3">
    <name type="scientific">Kitasatospora atroaurantiaca</name>
    <dbReference type="NCBI Taxonomy" id="285545"/>
    <lineage>
        <taxon>Bacteria</taxon>
        <taxon>Bacillati</taxon>
        <taxon>Actinomycetota</taxon>
        <taxon>Actinomycetes</taxon>
        <taxon>Kitasatosporales</taxon>
        <taxon>Streptomycetaceae</taxon>
        <taxon>Kitasatospora</taxon>
    </lineage>
</organism>
<evidence type="ECO:0000259" key="1">
    <source>
        <dbReference type="Pfam" id="PF03167"/>
    </source>
</evidence>
<dbReference type="SUPFAM" id="SSF52141">
    <property type="entry name" value="Uracil-DNA glycosylase-like"/>
    <property type="match status" value="1"/>
</dbReference>
<dbReference type="EMBL" id="VIVR01000001">
    <property type="protein sequence ID" value="TWE20417.1"/>
    <property type="molecule type" value="Genomic_DNA"/>
</dbReference>
<feature type="domain" description="Uracil-DNA glycosylase-like" evidence="1">
    <location>
        <begin position="45"/>
        <end position="143"/>
    </location>
</feature>
<dbReference type="Gene3D" id="3.40.470.10">
    <property type="entry name" value="Uracil-DNA glycosylase-like domain"/>
    <property type="match status" value="1"/>
</dbReference>